<dbReference type="Pfam" id="PF19782">
    <property type="entry name" value="DUF6267"/>
    <property type="match status" value="1"/>
</dbReference>
<sequence length="365" mass="40128">MEATSIESEQLGHLTHAKDIAHESPAHANLGHDLIRQFHNARQGKASPIKATLKTDGGASVHIIHDDKGVAVSDKHRFKRGVVARTPEEVDQHFGHAPGYAAALKHVLAHGHEIVNRGHHVQGDLLHTPAEPGKKSGENTSMTPNRITYKAKTKAPLGIALHTEVKNGKAQALSKGATKKSPNIFTPEHEYHHDLSTYSDTDRQATEHHLNAAKALLANHTSDHLTPEHQQHFTIYANRTTRRGETPSVEGYKKHLASEGEKAAGKLKSSAGQEKKRAEFAKLSSHVDKNTSHFQRSLDIRHHLEQATEHVLKGVKHPDMETSIDGKKSAGEGIVLQKDNRPIAKLVPKKVSNAILNNTRFKKPE</sequence>
<name>A0A6J7WSJ8_9CAUD</name>
<organism evidence="2">
    <name type="scientific">uncultured Caudovirales phage</name>
    <dbReference type="NCBI Taxonomy" id="2100421"/>
    <lineage>
        <taxon>Viruses</taxon>
        <taxon>Duplodnaviria</taxon>
        <taxon>Heunggongvirae</taxon>
        <taxon>Uroviricota</taxon>
        <taxon>Caudoviricetes</taxon>
        <taxon>Peduoviridae</taxon>
        <taxon>Maltschvirus</taxon>
        <taxon>Maltschvirus maltsch</taxon>
    </lineage>
</organism>
<dbReference type="InterPro" id="IPR046234">
    <property type="entry name" value="DUF6267"/>
</dbReference>
<evidence type="ECO:0000313" key="2">
    <source>
        <dbReference type="EMBL" id="CAB5220750.1"/>
    </source>
</evidence>
<reference evidence="2" key="1">
    <citation type="submission" date="2020-05" db="EMBL/GenBank/DDBJ databases">
        <authorList>
            <person name="Chiriac C."/>
            <person name="Salcher M."/>
            <person name="Ghai R."/>
            <person name="Kavagutti S V."/>
        </authorList>
    </citation>
    <scope>NUCLEOTIDE SEQUENCE</scope>
</reference>
<proteinExistence type="predicted"/>
<dbReference type="EMBL" id="LR798288">
    <property type="protein sequence ID" value="CAB5220750.1"/>
    <property type="molecule type" value="Genomic_DNA"/>
</dbReference>
<gene>
    <name evidence="2" type="ORF">UFOVP247_32</name>
</gene>
<evidence type="ECO:0000256" key="1">
    <source>
        <dbReference type="SAM" id="MobiDB-lite"/>
    </source>
</evidence>
<feature type="compositionally biased region" description="Basic and acidic residues" evidence="1">
    <location>
        <begin position="273"/>
        <end position="284"/>
    </location>
</feature>
<protein>
    <submittedName>
        <fullName evidence="2">Uncharacterized protein</fullName>
    </submittedName>
</protein>
<accession>A0A6J7WSJ8</accession>
<feature type="region of interest" description="Disordered" evidence="1">
    <location>
        <begin position="257"/>
        <end position="284"/>
    </location>
</feature>